<evidence type="ECO:0000313" key="3">
    <source>
        <dbReference type="Proteomes" id="UP001597034"/>
    </source>
</evidence>
<gene>
    <name evidence="2" type="ORF">ACFSBL_01335</name>
</gene>
<dbReference type="NCBIfam" id="NF038145">
    <property type="entry name" value="Hvo_1808_fam"/>
    <property type="match status" value="1"/>
</dbReference>
<protein>
    <submittedName>
        <fullName evidence="2">Hvo_1808 family surface protein</fullName>
    </submittedName>
</protein>
<organism evidence="2 3">
    <name type="scientific">Haloarchaeobius litoreus</name>
    <dbReference type="NCBI Taxonomy" id="755306"/>
    <lineage>
        <taxon>Archaea</taxon>
        <taxon>Methanobacteriati</taxon>
        <taxon>Methanobacteriota</taxon>
        <taxon>Stenosarchaea group</taxon>
        <taxon>Halobacteria</taxon>
        <taxon>Halobacteriales</taxon>
        <taxon>Halorubellaceae</taxon>
        <taxon>Haloarchaeobius</taxon>
    </lineage>
</organism>
<dbReference type="RefSeq" id="WP_256399593.1">
    <property type="nucleotide sequence ID" value="NZ_JANHJR010000002.1"/>
</dbReference>
<comment type="caution">
    <text evidence="2">The sequence shown here is derived from an EMBL/GenBank/DDBJ whole genome shotgun (WGS) entry which is preliminary data.</text>
</comment>
<dbReference type="InterPro" id="IPR047792">
    <property type="entry name" value="Hvo_1808-like"/>
</dbReference>
<name>A0ABD6DGQ0_9EURY</name>
<sequence length="485" mass="52567">MRRILPVACLVALILLSGCLGLGFGETRLAEPESNRPDPDTDVRGWEDGYWWNDSLPVDASDGLSKPEIEAVTARAMARIERIRGHEFEESVSVEIISRETYREQRSGGGSSPAWREQFWEALFVVDEDTTVDEAFGELYGSSVLGYYSAGDIVIVSDGSEQLRLSRGTLVHELEHALQDQQFGLGSSAETRDARMAASGVVEGDANYVEGLYERRCTEGTWDCVEVPQADGAGGGRSDVNVGLSVATYTPYAAGERFVATLHERGGWDAVDAAFADRPVSTEQLIHPEAYPDEQPATVTVPDRSVDSWRRIAVGGESVLETAGEAHIYSMFWYGETVPREHYTSGEGVNRYTYDHPYSTGWAGDRLVFYTDGDEGAYVWRSQWESAEDAREFTDAYRELLTANGAESRGDGVYVVPDGGFADAFRLVRVDDTVLVVNAPTVGDLDAVHEPGSLSVEGSVAAALSPPSPTGSTPTGSTANRTGAA</sequence>
<dbReference type="Proteomes" id="UP001597034">
    <property type="component" value="Unassembled WGS sequence"/>
</dbReference>
<proteinExistence type="predicted"/>
<evidence type="ECO:0000313" key="2">
    <source>
        <dbReference type="EMBL" id="MFD1644318.1"/>
    </source>
</evidence>
<feature type="region of interest" description="Disordered" evidence="1">
    <location>
        <begin position="459"/>
        <end position="485"/>
    </location>
</feature>
<reference evidence="2 3" key="1">
    <citation type="journal article" date="2019" name="Int. J. Syst. Evol. Microbiol.">
        <title>The Global Catalogue of Microorganisms (GCM) 10K type strain sequencing project: providing services to taxonomists for standard genome sequencing and annotation.</title>
        <authorList>
            <consortium name="The Broad Institute Genomics Platform"/>
            <consortium name="The Broad Institute Genome Sequencing Center for Infectious Disease"/>
            <person name="Wu L."/>
            <person name="Ma J."/>
        </authorList>
    </citation>
    <scope>NUCLEOTIDE SEQUENCE [LARGE SCALE GENOMIC DNA]</scope>
    <source>
        <strain evidence="2 3">CGMCC 1.10390</strain>
    </source>
</reference>
<dbReference type="AlphaFoldDB" id="A0ABD6DGQ0"/>
<accession>A0ABD6DGQ0</accession>
<evidence type="ECO:0000256" key="1">
    <source>
        <dbReference type="SAM" id="MobiDB-lite"/>
    </source>
</evidence>
<keyword evidence="3" id="KW-1185">Reference proteome</keyword>
<dbReference type="EMBL" id="JBHUDO010000001">
    <property type="protein sequence ID" value="MFD1644318.1"/>
    <property type="molecule type" value="Genomic_DNA"/>
</dbReference>
<dbReference type="PROSITE" id="PS51257">
    <property type="entry name" value="PROKAR_LIPOPROTEIN"/>
    <property type="match status" value="1"/>
</dbReference>